<dbReference type="Pfam" id="PF13423">
    <property type="entry name" value="UCH_1"/>
    <property type="match status" value="1"/>
</dbReference>
<dbReference type="GeneTree" id="ENSGT00390000013978"/>
<dbReference type="STRING" id="106582.ENSMZEP00005035425"/>
<keyword evidence="6 9" id="KW-0378">Hydrolase</keyword>
<protein>
    <recommendedName>
        <fullName evidence="9">PAN2-PAN3 deadenylation complex catalytic subunit PAN2</fullName>
        <ecNumber evidence="9">3.1.13.4</ecNumber>
    </recommendedName>
    <alternativeName>
        <fullName evidence="9">Inactive ubiquitin carboxyl-terminal hydrolase 52</fullName>
    </alternativeName>
    <alternativeName>
        <fullName evidence="9">PAB1P-dependent poly(A)-specific ribonuclease</fullName>
    </alternativeName>
    <alternativeName>
        <fullName evidence="9">Poly(A)-nuclease deadenylation complex subunit 2</fullName>
        <shortName evidence="9">PAN deadenylation complex subunit 2</shortName>
    </alternativeName>
</protein>
<dbReference type="SMART" id="SM00479">
    <property type="entry name" value="EXOIII"/>
    <property type="match status" value="1"/>
</dbReference>
<dbReference type="Gene3D" id="2.130.10.10">
    <property type="entry name" value="YVTN repeat-like/Quinoprotein amine dehydrogenase"/>
    <property type="match status" value="1"/>
</dbReference>
<dbReference type="Gene3D" id="3.30.420.10">
    <property type="entry name" value="Ribonuclease H-like superfamily/Ribonuclease H"/>
    <property type="match status" value="1"/>
</dbReference>
<dbReference type="GO" id="GO:0010606">
    <property type="term" value="P:positive regulation of cytoplasmic mRNA processing body assembly"/>
    <property type="evidence" value="ECO:0007669"/>
    <property type="project" value="UniProtKB-UniRule"/>
</dbReference>
<name>A0A3P9DKZ8_9CICH</name>
<dbReference type="PROSITE" id="PS50235">
    <property type="entry name" value="USP_3"/>
    <property type="match status" value="1"/>
</dbReference>
<evidence type="ECO:0000256" key="1">
    <source>
        <dbReference type="ARBA" id="ARBA00001663"/>
    </source>
</evidence>
<feature type="binding site" evidence="9">
    <location>
        <position position="1073"/>
    </location>
    <ligand>
        <name>a divalent metal cation</name>
        <dbReference type="ChEBI" id="CHEBI:60240"/>
        <note>catalytic</note>
    </ligand>
</feature>
<dbReference type="InterPro" id="IPR048841">
    <property type="entry name" value="PAN2_N"/>
</dbReference>
<dbReference type="PANTHER" id="PTHR15728:SF0">
    <property type="entry name" value="PAN2-PAN3 DEADENYLATION COMPLEX CATALYTIC SUBUNIT PAN2"/>
    <property type="match status" value="1"/>
</dbReference>
<comment type="activity regulation">
    <text evidence="9">Positively regulated by the regulatory subunit PAN3.</text>
</comment>
<dbReference type="InterPro" id="IPR013520">
    <property type="entry name" value="Ribonucl_H"/>
</dbReference>
<dbReference type="GO" id="GO:0000932">
    <property type="term" value="C:P-body"/>
    <property type="evidence" value="ECO:0007669"/>
    <property type="project" value="UniProtKB-SubCell"/>
</dbReference>
<feature type="binding site" evidence="9">
    <location>
        <position position="912"/>
    </location>
    <ligand>
        <name>a divalent metal cation</name>
        <dbReference type="ChEBI" id="CHEBI:60240"/>
        <note>catalytic</note>
    </ligand>
</feature>
<keyword evidence="12" id="KW-1185">Reference proteome</keyword>
<dbReference type="GO" id="GO:0031251">
    <property type="term" value="C:PAN complex"/>
    <property type="evidence" value="ECO:0007669"/>
    <property type="project" value="UniProtKB-UniRule"/>
</dbReference>
<keyword evidence="5 9" id="KW-0479">Metal-binding</keyword>
<dbReference type="Proteomes" id="UP000265160">
    <property type="component" value="LG20"/>
</dbReference>
<comment type="domain">
    <text evidence="9">The linker, or PAN3 interaction domain (PID), between the WD40 repeats and the pseudo-UCH domain mediates interaction with PAN3.</text>
</comment>
<proteinExistence type="inferred from homology"/>
<dbReference type="FunFam" id="3.90.70.10:FF:000017">
    <property type="entry name" value="PAN2-PAN3 deadenylation complex catalytic subunit PAN2"/>
    <property type="match status" value="1"/>
</dbReference>
<accession>A0A3P9DKZ8</accession>
<evidence type="ECO:0000256" key="2">
    <source>
        <dbReference type="ARBA" id="ARBA00022490"/>
    </source>
</evidence>
<comment type="domain">
    <text evidence="9">Contains a pseudo-UCH domain. This ubiquitin C-terminal hydrolase (UCH)-like or ubiquitin specific protease (USP)-like domain is predicted to be catalytically inactive because it lacks the active site catalytic triad characteristic of thiol proteases, with residues at the equivalent structural positions that are incompatible with catalysis, and it cannot bind ubiquitin. It functions as a structural scaffold for intra- and intermolecular interactions in the complex.</text>
</comment>
<dbReference type="SUPFAM" id="SSF54001">
    <property type="entry name" value="Cysteine proteinases"/>
    <property type="match status" value="1"/>
</dbReference>
<dbReference type="PANTHER" id="PTHR15728">
    <property type="entry name" value="DEADENYLATION COMPLEX CATALYTIC SUBUNIT PAN2"/>
    <property type="match status" value="1"/>
</dbReference>
<dbReference type="InterPro" id="IPR038765">
    <property type="entry name" value="Papain-like_cys_pep_sf"/>
</dbReference>
<comment type="caution">
    <text evidence="9">Lacks conserved residue(s) required for the propagation of feature annotation.</text>
</comment>
<keyword evidence="8 9" id="KW-0539">Nucleus</keyword>
<reference evidence="11" key="3">
    <citation type="submission" date="2025-09" db="UniProtKB">
        <authorList>
            <consortium name="Ensembl"/>
        </authorList>
    </citation>
    <scope>IDENTIFICATION</scope>
</reference>
<comment type="catalytic activity">
    <reaction evidence="1 9">
        <text>Exonucleolytic cleavage of poly(A) to 5'-AMP.</text>
        <dbReference type="EC" id="3.1.13.4"/>
    </reaction>
</comment>
<feature type="binding site" evidence="9">
    <location>
        <position position="1021"/>
    </location>
    <ligand>
        <name>a divalent metal cation</name>
        <dbReference type="ChEBI" id="CHEBI:60240"/>
        <note>catalytic</note>
    </ligand>
</feature>
<dbReference type="InterPro" id="IPR028881">
    <property type="entry name" value="PAN2_UCH_dom"/>
</dbReference>
<dbReference type="SUPFAM" id="SSF50978">
    <property type="entry name" value="WD40 repeat-like"/>
    <property type="match status" value="1"/>
</dbReference>
<evidence type="ECO:0000313" key="12">
    <source>
        <dbReference type="Proteomes" id="UP000265160"/>
    </source>
</evidence>
<dbReference type="InterPro" id="IPR015943">
    <property type="entry name" value="WD40/YVTN_repeat-like_dom_sf"/>
</dbReference>
<dbReference type="Gene3D" id="3.90.70.10">
    <property type="entry name" value="Cysteine proteinases"/>
    <property type="match status" value="1"/>
</dbReference>
<feature type="binding site" evidence="9">
    <location>
        <position position="914"/>
    </location>
    <ligand>
        <name>a divalent metal cation</name>
        <dbReference type="ChEBI" id="CHEBI:60240"/>
        <note>catalytic</note>
    </ligand>
</feature>
<reference evidence="11" key="2">
    <citation type="submission" date="2025-08" db="UniProtKB">
        <authorList>
            <consortium name="Ensembl"/>
        </authorList>
    </citation>
    <scope>IDENTIFICATION</scope>
</reference>
<dbReference type="GO" id="GO:0005634">
    <property type="term" value="C:nucleus"/>
    <property type="evidence" value="ECO:0007669"/>
    <property type="project" value="UniProtKB-SubCell"/>
</dbReference>
<evidence type="ECO:0000256" key="3">
    <source>
        <dbReference type="ARBA" id="ARBA00022664"/>
    </source>
</evidence>
<evidence type="ECO:0000256" key="7">
    <source>
        <dbReference type="ARBA" id="ARBA00022839"/>
    </source>
</evidence>
<comment type="cofactor">
    <cofactor evidence="9">
        <name>a divalent metal cation</name>
        <dbReference type="ChEBI" id="CHEBI:60240"/>
    </cofactor>
    <text evidence="9">Binds 2 metal cations per subunit in the catalytic exonuclease domain.</text>
</comment>
<dbReference type="FunFam" id="3.30.420.10:FF:000011">
    <property type="entry name" value="PAN2-PAN3 deadenylation complex catalytic subunit PAN2"/>
    <property type="match status" value="1"/>
</dbReference>
<reference evidence="11 12" key="1">
    <citation type="journal article" date="2014" name="Nature">
        <title>The genomic substrate for adaptive radiation in African cichlid fish.</title>
        <authorList>
            <person name="Brawand D."/>
            <person name="Wagner C.E."/>
            <person name="Li Y.I."/>
            <person name="Malinsky M."/>
            <person name="Keller I."/>
            <person name="Fan S."/>
            <person name="Simakov O."/>
            <person name="Ng A.Y."/>
            <person name="Lim Z.W."/>
            <person name="Bezault E."/>
            <person name="Turner-Maier J."/>
            <person name="Johnson J."/>
            <person name="Alcazar R."/>
            <person name="Noh H.J."/>
            <person name="Russell P."/>
            <person name="Aken B."/>
            <person name="Alfoldi J."/>
            <person name="Amemiya C."/>
            <person name="Azzouzi N."/>
            <person name="Baroiller J.F."/>
            <person name="Barloy-Hubler F."/>
            <person name="Berlin A."/>
            <person name="Bloomquist R."/>
            <person name="Carleton K.L."/>
            <person name="Conte M.A."/>
            <person name="D'Cotta H."/>
            <person name="Eshel O."/>
            <person name="Gaffney L."/>
            <person name="Galibert F."/>
            <person name="Gante H.F."/>
            <person name="Gnerre S."/>
            <person name="Greuter L."/>
            <person name="Guyon R."/>
            <person name="Haddad N.S."/>
            <person name="Haerty W."/>
            <person name="Harris R.M."/>
            <person name="Hofmann H.A."/>
            <person name="Hourlier T."/>
            <person name="Hulata G."/>
            <person name="Jaffe D.B."/>
            <person name="Lara M."/>
            <person name="Lee A.P."/>
            <person name="MacCallum I."/>
            <person name="Mwaiko S."/>
            <person name="Nikaido M."/>
            <person name="Nishihara H."/>
            <person name="Ozouf-Costaz C."/>
            <person name="Penman D.J."/>
            <person name="Przybylski D."/>
            <person name="Rakotomanga M."/>
            <person name="Renn S.C.P."/>
            <person name="Ribeiro F.J."/>
            <person name="Ron M."/>
            <person name="Salzburger W."/>
            <person name="Sanchez-Pulido L."/>
            <person name="Santos M.E."/>
            <person name="Searle S."/>
            <person name="Sharpe T."/>
            <person name="Swofford R."/>
            <person name="Tan F.J."/>
            <person name="Williams L."/>
            <person name="Young S."/>
            <person name="Yin S."/>
            <person name="Okada N."/>
            <person name="Kocher T.D."/>
            <person name="Miska E.A."/>
            <person name="Lander E.S."/>
            <person name="Venkatesh B."/>
            <person name="Fernald R.D."/>
            <person name="Meyer A."/>
            <person name="Ponting C.P."/>
            <person name="Streelman J.T."/>
            <person name="Lindblad-Toh K."/>
            <person name="Seehausen O."/>
            <person name="Di Palma F."/>
        </authorList>
    </citation>
    <scope>NUCLEOTIDE SEQUENCE</scope>
</reference>
<dbReference type="HAMAP" id="MF_03182">
    <property type="entry name" value="PAN2"/>
    <property type="match status" value="1"/>
</dbReference>
<dbReference type="AlphaFoldDB" id="A0A3P9DKZ8"/>
<dbReference type="GO" id="GO:0046872">
    <property type="term" value="F:metal ion binding"/>
    <property type="evidence" value="ECO:0007669"/>
    <property type="project" value="UniProtKB-KW"/>
</dbReference>
<gene>
    <name evidence="9" type="primary">PAN2</name>
</gene>
<keyword evidence="2 9" id="KW-0963">Cytoplasm</keyword>
<evidence type="ECO:0000313" key="11">
    <source>
        <dbReference type="Ensembl" id="ENSMZEP00005035425.1"/>
    </source>
</evidence>
<dbReference type="InterPro" id="IPR030843">
    <property type="entry name" value="PAN2"/>
</dbReference>
<keyword evidence="3 9" id="KW-0507">mRNA processing</keyword>
<organism evidence="11 12">
    <name type="scientific">Maylandia zebra</name>
    <name type="common">zebra mbuna</name>
    <dbReference type="NCBI Taxonomy" id="106582"/>
    <lineage>
        <taxon>Eukaryota</taxon>
        <taxon>Metazoa</taxon>
        <taxon>Chordata</taxon>
        <taxon>Craniata</taxon>
        <taxon>Vertebrata</taxon>
        <taxon>Euteleostomi</taxon>
        <taxon>Actinopterygii</taxon>
        <taxon>Neopterygii</taxon>
        <taxon>Teleostei</taxon>
        <taxon>Neoteleostei</taxon>
        <taxon>Acanthomorphata</taxon>
        <taxon>Ovalentaria</taxon>
        <taxon>Cichlomorphae</taxon>
        <taxon>Cichliformes</taxon>
        <taxon>Cichlidae</taxon>
        <taxon>African cichlids</taxon>
        <taxon>Pseudocrenilabrinae</taxon>
        <taxon>Haplochromini</taxon>
        <taxon>Maylandia</taxon>
        <taxon>Maylandia zebra complex</taxon>
    </lineage>
</organism>
<dbReference type="Pfam" id="PF00929">
    <property type="entry name" value="RNase_T"/>
    <property type="match status" value="1"/>
</dbReference>
<evidence type="ECO:0000256" key="4">
    <source>
        <dbReference type="ARBA" id="ARBA00022722"/>
    </source>
</evidence>
<feature type="domain" description="USP" evidence="10">
    <location>
        <begin position="487"/>
        <end position="858"/>
    </location>
</feature>
<sequence>MLNSPLMIILGEYWWTPGGLEPSMNSYLNPNLHQDVGVYTQELAVTVPEPVHVRKGIFSELHSKVSEAGIPVTATHFDLQREMLWMGNYTGHVKSFLGPTMAHYSSFQVHATDAIRHIQSLDTGVLFLSECNLRCYTRGGLVMFDYRMEEGADMHSLLMTDNMLLMGGLQNYVVEIDMNTLQETQKFRVEAPGVTIMRQTNRFFVFGHPSGKVTLRDLRTFRTQKFDAFPGGLSDFDVHGNLLAVSGFSSRGLNERFLMVYDLRMMRAATPLWVHVDPFFVRFLPTYTSRLAIISQTGECQFCEPTGLANMADIFHVNTNGHFLTSFEVSSSKQALAFGDSGGCVRLWSDTRDVMFNVYSREPCVVDAQPQLAWNHNLQPCSPIPTAQATPSSRWAPGMDPEIPQTIETVGFNSYVENPSACPCNQVPANKEESPGYYNHIPESPTESDEEPLLHTVPEKYRKVTIKYSKRGREDFDFKHYNRTLFAGLEPQIPNAYCNCMIQVLYFLEPVRCLVQNHLCHKEFCLACELGFLFHMLDLSQGDPCQASNFLRALRNVPEAKEMGLILSNCEETTGTVELGRLIQRWNHFILYQLFQETQEQEDPRAYRTTRSSSLGSSGDSVIRELFCSEVENRSPCLCGIETVYSSLMLLFNMHYPNSQGEIKEHDFAEILKKSICLQQRSHTWCGNCDKYQPTVQTRNIRRLPDVLVINCEVNSSKEAEFWKVQAEYAFNKSMQKTDQDQRHVWIPATLKMSLSKSQRLEISSWPEGEELSAAEQAEGASLYDLVATVPHILDAGAGGNLVAHIKVGETYHQRKEGVSRQQWYLFNDFLIEPIEQTEAAQFDVSWKVPAILCYAKRNYHTKYDLRSEFQHNQSEVKSDLYRTQKQSKTDATFIPLTVSEMPQAGDLVGLDAEFVKLSEEEAVLHSDGTKSTITPSQMSVARITCVRGQGPNEGVPFIDDYISTQEQVVDYLTKYSGIEPGDLDATVSSKHVTTLKSTYLKLRFLIDAGVRFVGHGLQNDFRVINLVVPKDQVIDTVHLFRLPYKRMISLKFLAWYFLGLNIQGETHDSTEDSCTALKLYRKYLELYQEGGNHYVMKVLYEVYDKGFQLNWKWTECTLLPSTGAAVLPSVMGL</sequence>
<dbReference type="CDD" id="cd06143">
    <property type="entry name" value="PAN2_exo"/>
    <property type="match status" value="1"/>
</dbReference>
<comment type="function">
    <text evidence="9">Catalytic subunit of the poly(A)-nuclease (PAN) deadenylation complex, one of two cytoplasmic mRNA deadenylases involved in general and miRNA-mediated mRNA turnover. PAN specifically shortens poly(A) tails of RNA and the activity is stimulated by poly(A)-binding protein (PABP). PAN deadenylation is followed by rapid degradation of the shortened mRNA tails by the CCR4-NOT complex. Deadenylated mRNAs are then degraded by two alternative mechanisms, namely exosome-mediated 3'-5' exonucleolytic degradation, or deadenlyation-dependent mRNA decaping and subsequent 5'-3' exonucleolytic degradation by XRN1.</text>
</comment>
<dbReference type="InterPro" id="IPR036322">
    <property type="entry name" value="WD40_repeat_dom_sf"/>
</dbReference>
<dbReference type="InterPro" id="IPR028889">
    <property type="entry name" value="USP"/>
</dbReference>
<dbReference type="GO" id="GO:0003676">
    <property type="term" value="F:nucleic acid binding"/>
    <property type="evidence" value="ECO:0007669"/>
    <property type="project" value="InterPro"/>
</dbReference>
<dbReference type="GO" id="GO:0006397">
    <property type="term" value="P:mRNA processing"/>
    <property type="evidence" value="ECO:0007669"/>
    <property type="project" value="UniProtKB-KW"/>
</dbReference>
<dbReference type="GO" id="GO:0000289">
    <property type="term" value="P:nuclear-transcribed mRNA poly(A) tail shortening"/>
    <property type="evidence" value="ECO:0007669"/>
    <property type="project" value="UniProtKB-UniRule"/>
</dbReference>
<evidence type="ECO:0000256" key="9">
    <source>
        <dbReference type="HAMAP-Rule" id="MF_03182"/>
    </source>
</evidence>
<dbReference type="InterPro" id="IPR050785">
    <property type="entry name" value="PAN2-PAN3_catalytic_subunit"/>
</dbReference>
<evidence type="ECO:0000256" key="6">
    <source>
        <dbReference type="ARBA" id="ARBA00022801"/>
    </source>
</evidence>
<evidence type="ECO:0000256" key="5">
    <source>
        <dbReference type="ARBA" id="ARBA00022723"/>
    </source>
</evidence>
<evidence type="ECO:0000259" key="10">
    <source>
        <dbReference type="PROSITE" id="PS50235"/>
    </source>
</evidence>
<dbReference type="Pfam" id="PF20770">
    <property type="entry name" value="PAN2_N"/>
    <property type="match status" value="1"/>
</dbReference>
<dbReference type="SUPFAM" id="SSF53098">
    <property type="entry name" value="Ribonuclease H-like"/>
    <property type="match status" value="1"/>
</dbReference>
<dbReference type="Ensembl" id="ENSMZET00005036676.1">
    <property type="protein sequence ID" value="ENSMZEP00005035425.1"/>
    <property type="gene ID" value="ENSMZEG00005026472.1"/>
</dbReference>
<dbReference type="InterPro" id="IPR012337">
    <property type="entry name" value="RNaseH-like_sf"/>
</dbReference>
<evidence type="ECO:0000256" key="8">
    <source>
        <dbReference type="ARBA" id="ARBA00023242"/>
    </source>
</evidence>
<comment type="subcellular location">
    <subcellularLocation>
        <location evidence="9">Cytoplasm</location>
        <location evidence="9">P-body</location>
    </subcellularLocation>
    <subcellularLocation>
        <location evidence="9">Nucleus</location>
    </subcellularLocation>
    <text evidence="9">Shuttles between nucleus and cytoplasm.</text>
</comment>
<dbReference type="EC" id="3.1.13.4" evidence="9"/>
<keyword evidence="4 9" id="KW-0540">Nuclease</keyword>
<dbReference type="GO" id="GO:0004535">
    <property type="term" value="F:poly(A)-specific ribonuclease activity"/>
    <property type="evidence" value="ECO:0007669"/>
    <property type="project" value="UniProtKB-UniRule"/>
</dbReference>
<comment type="subunit">
    <text evidence="9">Forms a heterotrimer with an asymmetric homodimer of the regulatory subunit PAN3 to form the poly(A)-nuclease (PAN) deadenylation complex.</text>
</comment>
<keyword evidence="7 9" id="KW-0269">Exonuclease</keyword>
<comment type="similarity">
    <text evidence="9">Belongs to the peptidase C19 family. PAN2 subfamily.</text>
</comment>
<dbReference type="InterPro" id="IPR036397">
    <property type="entry name" value="RNaseH_sf"/>
</dbReference>